<evidence type="ECO:0000313" key="11">
    <source>
        <dbReference type="Proteomes" id="UP001610334"/>
    </source>
</evidence>
<evidence type="ECO:0000256" key="8">
    <source>
        <dbReference type="SAM" id="MobiDB-lite"/>
    </source>
</evidence>
<protein>
    <recommendedName>
        <fullName evidence="9">GATA-type domain-containing protein</fullName>
    </recommendedName>
</protein>
<feature type="region of interest" description="Disordered" evidence="8">
    <location>
        <begin position="228"/>
        <end position="247"/>
    </location>
</feature>
<keyword evidence="5" id="KW-0804">Transcription</keyword>
<proteinExistence type="predicted"/>
<name>A0ABR4HVZ0_9EURO</name>
<feature type="region of interest" description="Disordered" evidence="8">
    <location>
        <begin position="1"/>
        <end position="221"/>
    </location>
</feature>
<feature type="compositionally biased region" description="Basic and acidic residues" evidence="8">
    <location>
        <begin position="64"/>
        <end position="76"/>
    </location>
</feature>
<dbReference type="SMART" id="SM00401">
    <property type="entry name" value="ZnF_GATA"/>
    <property type="match status" value="1"/>
</dbReference>
<reference evidence="10 11" key="1">
    <citation type="submission" date="2024-07" db="EMBL/GenBank/DDBJ databases">
        <title>Section-level genome sequencing and comparative genomics of Aspergillus sections Usti and Cavernicolus.</title>
        <authorList>
            <consortium name="Lawrence Berkeley National Laboratory"/>
            <person name="Nybo J.L."/>
            <person name="Vesth T.C."/>
            <person name="Theobald S."/>
            <person name="Frisvad J.C."/>
            <person name="Larsen T.O."/>
            <person name="Kjaerboelling I."/>
            <person name="Rothschild-Mancinelli K."/>
            <person name="Lyhne E.K."/>
            <person name="Kogle M.E."/>
            <person name="Barry K."/>
            <person name="Clum A."/>
            <person name="Na H."/>
            <person name="Ledsgaard L."/>
            <person name="Lin J."/>
            <person name="Lipzen A."/>
            <person name="Kuo A."/>
            <person name="Riley R."/>
            <person name="Mondo S."/>
            <person name="Labutti K."/>
            <person name="Haridas S."/>
            <person name="Pangalinan J."/>
            <person name="Salamov A.A."/>
            <person name="Simmons B.A."/>
            <person name="Magnuson J.K."/>
            <person name="Chen J."/>
            <person name="Drula E."/>
            <person name="Henrissat B."/>
            <person name="Wiebenga A."/>
            <person name="Lubbers R.J."/>
            <person name="Gomes A.C."/>
            <person name="Makela M.R."/>
            <person name="Stajich J."/>
            <person name="Grigoriev I.V."/>
            <person name="Mortensen U.H."/>
            <person name="De Vries R.P."/>
            <person name="Baker S.E."/>
            <person name="Andersen M.R."/>
        </authorList>
    </citation>
    <scope>NUCLEOTIDE SEQUENCE [LARGE SCALE GENOMIC DNA]</scope>
    <source>
        <strain evidence="10 11">CBS 588.65</strain>
    </source>
</reference>
<evidence type="ECO:0000313" key="10">
    <source>
        <dbReference type="EMBL" id="KAL2818907.1"/>
    </source>
</evidence>
<feature type="domain" description="GATA-type" evidence="9">
    <location>
        <begin position="409"/>
        <end position="439"/>
    </location>
</feature>
<sequence>MGSLETGHSHREHLPAIGFLGPRASAASPTPLLSPTAMYPNQPPQYPYSTTPTNGGPAYVPPAEPRRADDEKDKPRQSLPSIHEALGNDNPLPYPGPPTSAPPQQSHSAPPPHHLSSNFVGRPGAEGPSGPPNPFSNGAPNSSFSRDPALHHQQPLQTESRPSLSSLNTQGSRNASLQSLSSGKSPTQSTSTGFTSIPGSQTGSGYEYNAPPSASSVASPTGYAGYSQPFSFQSQPPPGAPVYPVTSYEPRPPYAGARVDELKGGVPGHTLPGHSPNDSVKRHHDVYEIEASLNEMVDMSSRTLDFSRHYAAKAHQSRSGPVMGFLPSIQEVENMISTQRRNHEALMRLRSAVLNQEHALAEAQRKAFKAGGLHDEERMAMYQEEFKSSGGFAGPDSKKRRGKAAPPGRCHSCNRAETPEWRRGPDGARTLCNACGLHYAKLTRRMGANKAANLGSNLKPKIDSVSPRSH</sequence>
<dbReference type="InterPro" id="IPR000679">
    <property type="entry name" value="Znf_GATA"/>
</dbReference>
<feature type="compositionally biased region" description="Pro residues" evidence="8">
    <location>
        <begin position="92"/>
        <end position="101"/>
    </location>
</feature>
<keyword evidence="2 6" id="KW-0863">Zinc-finger</keyword>
<evidence type="ECO:0000256" key="3">
    <source>
        <dbReference type="ARBA" id="ARBA00022833"/>
    </source>
</evidence>
<dbReference type="Proteomes" id="UP001610334">
    <property type="component" value="Unassembled WGS sequence"/>
</dbReference>
<dbReference type="PROSITE" id="PS50114">
    <property type="entry name" value="GATA_ZN_FINGER_2"/>
    <property type="match status" value="1"/>
</dbReference>
<evidence type="ECO:0000256" key="4">
    <source>
        <dbReference type="ARBA" id="ARBA00023015"/>
    </source>
</evidence>
<evidence type="ECO:0000256" key="7">
    <source>
        <dbReference type="SAM" id="Coils"/>
    </source>
</evidence>
<keyword evidence="11" id="KW-1185">Reference proteome</keyword>
<gene>
    <name evidence="10" type="ORF">BJX63DRAFT_428978</name>
</gene>
<feature type="compositionally biased region" description="Low complexity" evidence="8">
    <location>
        <begin position="210"/>
        <end position="220"/>
    </location>
</feature>
<dbReference type="Gene3D" id="3.30.50.10">
    <property type="entry name" value="Erythroid Transcription Factor GATA-1, subunit A"/>
    <property type="match status" value="1"/>
</dbReference>
<evidence type="ECO:0000256" key="6">
    <source>
        <dbReference type="PROSITE-ProRule" id="PRU00094"/>
    </source>
</evidence>
<dbReference type="PANTHER" id="PTHR47172:SF24">
    <property type="entry name" value="GATA ZINC FINGER DOMAIN-CONTAINING PROTEIN 14-RELATED"/>
    <property type="match status" value="1"/>
</dbReference>
<dbReference type="SUPFAM" id="SSF57716">
    <property type="entry name" value="Glucocorticoid receptor-like (DNA-binding domain)"/>
    <property type="match status" value="1"/>
</dbReference>
<evidence type="ECO:0000256" key="1">
    <source>
        <dbReference type="ARBA" id="ARBA00022723"/>
    </source>
</evidence>
<feature type="region of interest" description="Disordered" evidence="8">
    <location>
        <begin position="388"/>
        <end position="425"/>
    </location>
</feature>
<evidence type="ECO:0000256" key="2">
    <source>
        <dbReference type="ARBA" id="ARBA00022771"/>
    </source>
</evidence>
<dbReference type="PANTHER" id="PTHR47172">
    <property type="entry name" value="OS01G0976800 PROTEIN"/>
    <property type="match status" value="1"/>
</dbReference>
<organism evidence="10 11">
    <name type="scientific">Aspergillus granulosus</name>
    <dbReference type="NCBI Taxonomy" id="176169"/>
    <lineage>
        <taxon>Eukaryota</taxon>
        <taxon>Fungi</taxon>
        <taxon>Dikarya</taxon>
        <taxon>Ascomycota</taxon>
        <taxon>Pezizomycotina</taxon>
        <taxon>Eurotiomycetes</taxon>
        <taxon>Eurotiomycetidae</taxon>
        <taxon>Eurotiales</taxon>
        <taxon>Aspergillaceae</taxon>
        <taxon>Aspergillus</taxon>
        <taxon>Aspergillus subgen. Nidulantes</taxon>
    </lineage>
</organism>
<evidence type="ECO:0000259" key="9">
    <source>
        <dbReference type="PROSITE" id="PS50114"/>
    </source>
</evidence>
<dbReference type="EMBL" id="JBFXLT010000012">
    <property type="protein sequence ID" value="KAL2818907.1"/>
    <property type="molecule type" value="Genomic_DNA"/>
</dbReference>
<dbReference type="Pfam" id="PF00320">
    <property type="entry name" value="GATA"/>
    <property type="match status" value="1"/>
</dbReference>
<feature type="compositionally biased region" description="Polar residues" evidence="8">
    <location>
        <begin position="154"/>
        <end position="204"/>
    </location>
</feature>
<keyword evidence="3" id="KW-0862">Zinc</keyword>
<feature type="coiled-coil region" evidence="7">
    <location>
        <begin position="329"/>
        <end position="366"/>
    </location>
</feature>
<accession>A0ABR4HVZ0</accession>
<dbReference type="PROSITE" id="PS00344">
    <property type="entry name" value="GATA_ZN_FINGER_1"/>
    <property type="match status" value="1"/>
</dbReference>
<keyword evidence="1" id="KW-0479">Metal-binding</keyword>
<evidence type="ECO:0000256" key="5">
    <source>
        <dbReference type="ARBA" id="ARBA00023163"/>
    </source>
</evidence>
<keyword evidence="4" id="KW-0805">Transcription regulation</keyword>
<keyword evidence="7" id="KW-0175">Coiled coil</keyword>
<dbReference type="InterPro" id="IPR013088">
    <property type="entry name" value="Znf_NHR/GATA"/>
</dbReference>
<feature type="compositionally biased region" description="Low complexity" evidence="8">
    <location>
        <begin position="135"/>
        <end position="145"/>
    </location>
</feature>
<comment type="caution">
    <text evidence="10">The sequence shown here is derived from an EMBL/GenBank/DDBJ whole genome shotgun (WGS) entry which is preliminary data.</text>
</comment>
<dbReference type="CDD" id="cd00202">
    <property type="entry name" value="ZnF_GATA"/>
    <property type="match status" value="1"/>
</dbReference>